<dbReference type="SUPFAM" id="SSF53474">
    <property type="entry name" value="alpha/beta-Hydrolases"/>
    <property type="match status" value="1"/>
</dbReference>
<dbReference type="AlphaFoldDB" id="A0A845M682"/>
<evidence type="ECO:0000259" key="3">
    <source>
        <dbReference type="Pfam" id="PF07859"/>
    </source>
</evidence>
<keyword evidence="1 4" id="KW-0378">Hydrolase</keyword>
<dbReference type="RefSeq" id="WP_161352843.1">
    <property type="nucleotide sequence ID" value="NZ_WTUX01000019.1"/>
</dbReference>
<gene>
    <name evidence="4" type="ORF">GQE99_17105</name>
</gene>
<dbReference type="Proteomes" id="UP000467322">
    <property type="component" value="Unassembled WGS sequence"/>
</dbReference>
<protein>
    <submittedName>
        <fullName evidence="4">Alpha/beta hydrolase fold domain-containing protein</fullName>
    </submittedName>
</protein>
<dbReference type="InterPro" id="IPR029058">
    <property type="entry name" value="AB_hydrolase_fold"/>
</dbReference>
<dbReference type="Pfam" id="PF07859">
    <property type="entry name" value="Abhydrolase_3"/>
    <property type="match status" value="1"/>
</dbReference>
<dbReference type="Gene3D" id="3.40.50.1820">
    <property type="entry name" value="alpha/beta hydrolase"/>
    <property type="match status" value="1"/>
</dbReference>
<dbReference type="InterPro" id="IPR013094">
    <property type="entry name" value="AB_hydrolase_3"/>
</dbReference>
<dbReference type="InterPro" id="IPR050300">
    <property type="entry name" value="GDXG_lipolytic_enzyme"/>
</dbReference>
<evidence type="ECO:0000256" key="2">
    <source>
        <dbReference type="SAM" id="MobiDB-lite"/>
    </source>
</evidence>
<accession>A0A845M682</accession>
<dbReference type="EMBL" id="WTUX01000019">
    <property type="protein sequence ID" value="MZR14742.1"/>
    <property type="molecule type" value="Genomic_DNA"/>
</dbReference>
<evidence type="ECO:0000313" key="5">
    <source>
        <dbReference type="Proteomes" id="UP000467322"/>
    </source>
</evidence>
<feature type="region of interest" description="Disordered" evidence="2">
    <location>
        <begin position="1"/>
        <end position="20"/>
    </location>
</feature>
<proteinExistence type="predicted"/>
<feature type="domain" description="Alpha/beta hydrolase fold-3" evidence="3">
    <location>
        <begin position="68"/>
        <end position="271"/>
    </location>
</feature>
<evidence type="ECO:0000313" key="4">
    <source>
        <dbReference type="EMBL" id="MZR14742.1"/>
    </source>
</evidence>
<feature type="compositionally biased region" description="Basic and acidic residues" evidence="2">
    <location>
        <begin position="1"/>
        <end position="10"/>
    </location>
</feature>
<dbReference type="PANTHER" id="PTHR48081">
    <property type="entry name" value="AB HYDROLASE SUPERFAMILY PROTEIN C4A8.06C"/>
    <property type="match status" value="1"/>
</dbReference>
<evidence type="ECO:0000256" key="1">
    <source>
        <dbReference type="ARBA" id="ARBA00022801"/>
    </source>
</evidence>
<organism evidence="4 5">
    <name type="scientific">Maritimibacter harenae</name>
    <dbReference type="NCBI Taxonomy" id="2606218"/>
    <lineage>
        <taxon>Bacteria</taxon>
        <taxon>Pseudomonadati</taxon>
        <taxon>Pseudomonadota</taxon>
        <taxon>Alphaproteobacteria</taxon>
        <taxon>Rhodobacterales</taxon>
        <taxon>Roseobacteraceae</taxon>
        <taxon>Maritimibacter</taxon>
    </lineage>
</organism>
<reference evidence="4 5" key="1">
    <citation type="submission" date="2019-12" db="EMBL/GenBank/DDBJ databases">
        <title>Maritimibacter sp. nov. sp. isolated from sea sand.</title>
        <authorList>
            <person name="Kim J."/>
            <person name="Jeong S.E."/>
            <person name="Jung H.S."/>
            <person name="Jeon C.O."/>
        </authorList>
    </citation>
    <scope>NUCLEOTIDE SEQUENCE [LARGE SCALE GENOMIC DNA]</scope>
    <source>
        <strain evidence="4 5">DP07</strain>
    </source>
</reference>
<dbReference type="GO" id="GO:0016787">
    <property type="term" value="F:hydrolase activity"/>
    <property type="evidence" value="ECO:0007669"/>
    <property type="project" value="UniProtKB-KW"/>
</dbReference>
<keyword evidence="5" id="KW-1185">Reference proteome</keyword>
<name>A0A845M682_9RHOB</name>
<comment type="caution">
    <text evidence="4">The sequence shown here is derived from an EMBL/GenBank/DDBJ whole genome shotgun (WGS) entry which is preliminary data.</text>
</comment>
<dbReference type="PANTHER" id="PTHR48081:SF8">
    <property type="entry name" value="ALPHA_BETA HYDROLASE FOLD-3 DOMAIN-CONTAINING PROTEIN-RELATED"/>
    <property type="match status" value="1"/>
</dbReference>
<sequence>MAERFHPDLKRARRMSRQAVSPATLRPYRALLSLGGALTGRGVEKADGPTGQPIWVYRPTVDGPHPALLWIHGGGLVFGHPLTERRFATDVRDELGALVACPTYRFAPEHPYPAALDDAYAALTWLAEQPGVDPDRIAVGGDSAGGGLAAALAIRARDRGGPKIAFQLLHEPMLDEATRHAPPPAPDTLRLWSHGINRWAWDGYLSGVEGDVPATASPARLTDASGLPPAWIGVGTRDLFHGEATAYAARLRDAGIATELHEVDGAYHGFVQTEGSAPVARDYVARMKAALERAWHVT</sequence>